<proteinExistence type="predicted"/>
<organism evidence="2 3">
    <name type="scientific">Pleurodeles waltl</name>
    <name type="common">Iberian ribbed newt</name>
    <dbReference type="NCBI Taxonomy" id="8319"/>
    <lineage>
        <taxon>Eukaryota</taxon>
        <taxon>Metazoa</taxon>
        <taxon>Chordata</taxon>
        <taxon>Craniata</taxon>
        <taxon>Vertebrata</taxon>
        <taxon>Euteleostomi</taxon>
        <taxon>Amphibia</taxon>
        <taxon>Batrachia</taxon>
        <taxon>Caudata</taxon>
        <taxon>Salamandroidea</taxon>
        <taxon>Salamandridae</taxon>
        <taxon>Pleurodelinae</taxon>
        <taxon>Pleurodeles</taxon>
    </lineage>
</organism>
<evidence type="ECO:0000256" key="1">
    <source>
        <dbReference type="SAM" id="MobiDB-lite"/>
    </source>
</evidence>
<dbReference type="AlphaFoldDB" id="A0AAV7TVA1"/>
<keyword evidence="3" id="KW-1185">Reference proteome</keyword>
<gene>
    <name evidence="2" type="ORF">NDU88_005597</name>
</gene>
<sequence length="204" mass="23178">MEAQRSGTIRETSKNLTCLWCVVAVGLARTEKAEANRLKGKAAGPANSLIDRRVISRADEPKLHFDSRKLHRLKDTEPSLQKDTEEISDTHGDSNLKPILAGMQKSLTSSEGKIDAFTYRTDRMTERLDKHADHLNGVERRISKIEDVQADGEVERKKMDMQLATLQARAEDFEERSRRNNLRIVGIAEGTRIENMECFMEQLL</sequence>
<reference evidence="2" key="1">
    <citation type="journal article" date="2022" name="bioRxiv">
        <title>Sequencing and chromosome-scale assembly of the giantPleurodeles waltlgenome.</title>
        <authorList>
            <person name="Brown T."/>
            <person name="Elewa A."/>
            <person name="Iarovenko S."/>
            <person name="Subramanian E."/>
            <person name="Araus A.J."/>
            <person name="Petzold A."/>
            <person name="Susuki M."/>
            <person name="Suzuki K.-i.T."/>
            <person name="Hayashi T."/>
            <person name="Toyoda A."/>
            <person name="Oliveira C."/>
            <person name="Osipova E."/>
            <person name="Leigh N.D."/>
            <person name="Simon A."/>
            <person name="Yun M.H."/>
        </authorList>
    </citation>
    <scope>NUCLEOTIDE SEQUENCE</scope>
    <source>
        <strain evidence="2">20211129_DDA</strain>
        <tissue evidence="2">Liver</tissue>
    </source>
</reference>
<protein>
    <submittedName>
        <fullName evidence="2">Uncharacterized protein</fullName>
    </submittedName>
</protein>
<dbReference type="Proteomes" id="UP001066276">
    <property type="component" value="Chromosome 3_2"/>
</dbReference>
<feature type="compositionally biased region" description="Basic and acidic residues" evidence="1">
    <location>
        <begin position="74"/>
        <end position="94"/>
    </location>
</feature>
<feature type="region of interest" description="Disordered" evidence="1">
    <location>
        <begin position="74"/>
        <end position="97"/>
    </location>
</feature>
<evidence type="ECO:0000313" key="2">
    <source>
        <dbReference type="EMBL" id="KAJ1180376.1"/>
    </source>
</evidence>
<accession>A0AAV7TVA1</accession>
<comment type="caution">
    <text evidence="2">The sequence shown here is derived from an EMBL/GenBank/DDBJ whole genome shotgun (WGS) entry which is preliminary data.</text>
</comment>
<name>A0AAV7TVA1_PLEWA</name>
<evidence type="ECO:0000313" key="3">
    <source>
        <dbReference type="Proteomes" id="UP001066276"/>
    </source>
</evidence>
<dbReference type="EMBL" id="JANPWB010000006">
    <property type="protein sequence ID" value="KAJ1180376.1"/>
    <property type="molecule type" value="Genomic_DNA"/>
</dbReference>